<dbReference type="EMBL" id="MASI01000008">
    <property type="protein sequence ID" value="ODA66377.1"/>
    <property type="molecule type" value="Genomic_DNA"/>
</dbReference>
<dbReference type="InterPro" id="IPR036950">
    <property type="entry name" value="PBP_transglycosylase"/>
</dbReference>
<evidence type="ECO:0000256" key="4">
    <source>
        <dbReference type="ARBA" id="ARBA00022645"/>
    </source>
</evidence>
<comment type="similarity">
    <text evidence="2">In the C-terminal section; belongs to the transpeptidase family.</text>
</comment>
<sequence length="687" mass="73128">MLRPLTAFALGVLFTGAIAAGAATGLRDGLGPPPLGEEIALSPIVVDRHGALLRPYTTKEGRWRLPTEAKAVDTRFLSVLLAYEDKRFFRHQGVDVLAMARAAGQLATHGRIVSGGSTISMQLARLLEPRDERSLGAKIRQVYRALQIERQLTKEQILTRYLTLAPYGGNIEGLRAASLAYFGKEPRRLSLGQAALLVALPQAPEVRRPDRAPKAARAARDRVLDRIAETGIFADSEIVRAKAETVPEGRYAMPMLAPHAADDAMAAAPETRIHTLTLERSFQARLEALAEKGADKIGPDASVAILVIDNETGEVRARVGTPDYFNARRAGQVDLTRAVRSPGSTLKPFIYGMGFEDGRIHPSTLIADRPVRFGAYAPENFDMQYQGTVTVRRALQLSLNVPAISVLEAVGPDRLVSRLGGAGTTLILPEHDNPGLALGLGGVGVTLTDLTQGFSGLARLGTVRPAVEREDAPRLPERRLLTPVAAWYVGNILKGAPPPESAAPGRIAFKTGTSYGYRDAWAVGYDGKYTIGVWAGRPDGAPVPGIVGRITAAPILFDAFARVEETPAPLPKPPEGVLSASSGALPPPLQRFSADPVAAEDVTPTLKILFPPDGASLALSSMDGALDPVAVKIAGGKPPLTMLVNGAPRSVSRPGETLFFEPDGPGFTRVTVTDAQGRADSVLVRLQ</sequence>
<evidence type="ECO:0000256" key="9">
    <source>
        <dbReference type="ARBA" id="ARBA00023268"/>
    </source>
</evidence>
<feature type="domain" description="Penicillin-binding C-terminal" evidence="15">
    <location>
        <begin position="599"/>
        <end position="682"/>
    </location>
</feature>
<keyword evidence="17" id="KW-1185">Reference proteome</keyword>
<evidence type="ECO:0000256" key="12">
    <source>
        <dbReference type="SAM" id="SignalP"/>
    </source>
</evidence>
<feature type="signal peptide" evidence="12">
    <location>
        <begin position="1"/>
        <end position="19"/>
    </location>
</feature>
<comment type="similarity">
    <text evidence="3">In the N-terminal section; belongs to the glycosyltransferase 51 family.</text>
</comment>
<dbReference type="InterPro" id="IPR023346">
    <property type="entry name" value="Lysozyme-like_dom_sf"/>
</dbReference>
<keyword evidence="6" id="KW-0328">Glycosyltransferase</keyword>
<evidence type="ECO:0000313" key="17">
    <source>
        <dbReference type="Proteomes" id="UP000095087"/>
    </source>
</evidence>
<dbReference type="InterPro" id="IPR001264">
    <property type="entry name" value="Glyco_trans_51"/>
</dbReference>
<dbReference type="NCBIfam" id="TIGR02073">
    <property type="entry name" value="PBP_1c"/>
    <property type="match status" value="1"/>
</dbReference>
<feature type="domain" description="Glycosyl transferase family 51" evidence="14">
    <location>
        <begin position="59"/>
        <end position="227"/>
    </location>
</feature>
<dbReference type="EC" id="2.4.99.28" evidence="10"/>
<evidence type="ECO:0000259" key="13">
    <source>
        <dbReference type="Pfam" id="PF00905"/>
    </source>
</evidence>
<dbReference type="InterPro" id="IPR012338">
    <property type="entry name" value="Beta-lactam/transpept-like"/>
</dbReference>
<dbReference type="Pfam" id="PF00912">
    <property type="entry name" value="Transgly"/>
    <property type="match status" value="1"/>
</dbReference>
<evidence type="ECO:0000256" key="1">
    <source>
        <dbReference type="ARBA" id="ARBA00004752"/>
    </source>
</evidence>
<comment type="pathway">
    <text evidence="1">Cell wall biogenesis; peptidoglycan biosynthesis.</text>
</comment>
<keyword evidence="7" id="KW-0808">Transferase</keyword>
<accession>A0A1E2RVW6</accession>
<keyword evidence="5" id="KW-0645">Protease</keyword>
<dbReference type="GO" id="GO:0004180">
    <property type="term" value="F:carboxypeptidase activity"/>
    <property type="evidence" value="ECO:0007669"/>
    <property type="project" value="UniProtKB-KW"/>
</dbReference>
<dbReference type="OrthoDB" id="9766909at2"/>
<evidence type="ECO:0000256" key="7">
    <source>
        <dbReference type="ARBA" id="ARBA00022679"/>
    </source>
</evidence>
<keyword evidence="4" id="KW-0121">Carboxypeptidase</keyword>
<dbReference type="PATRIC" id="fig|1177755.3.peg.2797"/>
<evidence type="ECO:0000313" key="16">
    <source>
        <dbReference type="EMBL" id="ODA66377.1"/>
    </source>
</evidence>
<proteinExistence type="inferred from homology"/>
<dbReference type="AlphaFoldDB" id="A0A1E2RVW6"/>
<dbReference type="GO" id="GO:0030288">
    <property type="term" value="C:outer membrane-bounded periplasmic space"/>
    <property type="evidence" value="ECO:0007669"/>
    <property type="project" value="TreeGrafter"/>
</dbReference>
<dbReference type="InterPro" id="IPR009647">
    <property type="entry name" value="PBP_C"/>
</dbReference>
<dbReference type="GO" id="GO:0008955">
    <property type="term" value="F:peptidoglycan glycosyltransferase activity"/>
    <property type="evidence" value="ECO:0007669"/>
    <property type="project" value="UniProtKB-EC"/>
</dbReference>
<dbReference type="Proteomes" id="UP000095087">
    <property type="component" value="Unassembled WGS sequence"/>
</dbReference>
<evidence type="ECO:0000259" key="14">
    <source>
        <dbReference type="Pfam" id="PF00912"/>
    </source>
</evidence>
<dbReference type="SUPFAM" id="SSF56601">
    <property type="entry name" value="beta-lactamase/transpeptidase-like"/>
    <property type="match status" value="1"/>
</dbReference>
<evidence type="ECO:0000256" key="5">
    <source>
        <dbReference type="ARBA" id="ARBA00022670"/>
    </source>
</evidence>
<dbReference type="Pfam" id="PF06832">
    <property type="entry name" value="BiPBP_C"/>
    <property type="match status" value="1"/>
</dbReference>
<reference evidence="16 17" key="1">
    <citation type="submission" date="2016-07" db="EMBL/GenBank/DDBJ databases">
        <title>Draft genome sequence of Methyloligella halotolerans C2T (VKM B-2706T=CCUG 61687T=DSM 25045T), a halotolerant polyhydroxybutyrate accumulating methylotroph.</title>
        <authorList>
            <person name="Vasilenko O.V."/>
            <person name="Doronina N.V."/>
            <person name="Poroshina M.N."/>
            <person name="Tarlachkov S.V."/>
            <person name="Trotsenko Y.A."/>
        </authorList>
    </citation>
    <scope>NUCLEOTIDE SEQUENCE [LARGE SCALE GENOMIC DNA]</scope>
    <source>
        <strain evidence="16 17">VKM B-2706</strain>
    </source>
</reference>
<evidence type="ECO:0000259" key="15">
    <source>
        <dbReference type="Pfam" id="PF06832"/>
    </source>
</evidence>
<feature type="chain" id="PRO_5009116533" description="peptidoglycan glycosyltransferase" evidence="12">
    <location>
        <begin position="20"/>
        <end position="687"/>
    </location>
</feature>
<dbReference type="PANTHER" id="PTHR32282">
    <property type="entry name" value="BINDING PROTEIN TRANSPEPTIDASE, PUTATIVE-RELATED"/>
    <property type="match status" value="1"/>
</dbReference>
<dbReference type="SUPFAM" id="SSF53955">
    <property type="entry name" value="Lysozyme-like"/>
    <property type="match status" value="1"/>
</dbReference>
<dbReference type="InterPro" id="IPR001460">
    <property type="entry name" value="PCN-bd_Tpept"/>
</dbReference>
<organism evidence="16 17">
    <name type="scientific">Methyloligella halotolerans</name>
    <dbReference type="NCBI Taxonomy" id="1177755"/>
    <lineage>
        <taxon>Bacteria</taxon>
        <taxon>Pseudomonadati</taxon>
        <taxon>Pseudomonadota</taxon>
        <taxon>Alphaproteobacteria</taxon>
        <taxon>Hyphomicrobiales</taxon>
        <taxon>Hyphomicrobiaceae</taxon>
        <taxon>Methyloligella</taxon>
    </lineage>
</organism>
<dbReference type="RefSeq" id="WP_069095934.1">
    <property type="nucleotide sequence ID" value="NZ_MASI01000008.1"/>
</dbReference>
<keyword evidence="9" id="KW-0511">Multifunctional enzyme</keyword>
<feature type="domain" description="Penicillin-binding protein transpeptidase" evidence="13">
    <location>
        <begin position="304"/>
        <end position="526"/>
    </location>
</feature>
<dbReference type="InterPro" id="IPR011815">
    <property type="entry name" value="PBP_1c"/>
</dbReference>
<dbReference type="Gene3D" id="1.10.3810.10">
    <property type="entry name" value="Biosynthetic peptidoglycan transglycosylase-like"/>
    <property type="match status" value="1"/>
</dbReference>
<dbReference type="GO" id="GO:0008658">
    <property type="term" value="F:penicillin binding"/>
    <property type="evidence" value="ECO:0007669"/>
    <property type="project" value="InterPro"/>
</dbReference>
<dbReference type="UniPathway" id="UPA00219"/>
<keyword evidence="12" id="KW-0732">Signal</keyword>
<dbReference type="GO" id="GO:0006508">
    <property type="term" value="P:proteolysis"/>
    <property type="evidence" value="ECO:0007669"/>
    <property type="project" value="UniProtKB-KW"/>
</dbReference>
<name>A0A1E2RVW6_9HYPH</name>
<evidence type="ECO:0000256" key="2">
    <source>
        <dbReference type="ARBA" id="ARBA00007090"/>
    </source>
</evidence>
<comment type="caution">
    <text evidence="16">The sequence shown here is derived from an EMBL/GenBank/DDBJ whole genome shotgun (WGS) entry which is preliminary data.</text>
</comment>
<evidence type="ECO:0000256" key="6">
    <source>
        <dbReference type="ARBA" id="ARBA00022676"/>
    </source>
</evidence>
<evidence type="ECO:0000256" key="3">
    <source>
        <dbReference type="ARBA" id="ARBA00007739"/>
    </source>
</evidence>
<dbReference type="STRING" id="1177755.A7A08_02775"/>
<dbReference type="PANTHER" id="PTHR32282:SF15">
    <property type="entry name" value="PENICILLIN-BINDING PROTEIN 1C"/>
    <property type="match status" value="1"/>
</dbReference>
<comment type="catalytic activity">
    <reaction evidence="11">
        <text>[GlcNAc-(1-&gt;4)-Mur2Ac(oyl-L-Ala-gamma-D-Glu-L-Lys-D-Ala-D-Ala)](n)-di-trans,octa-cis-undecaprenyl diphosphate + beta-D-GlcNAc-(1-&gt;4)-Mur2Ac(oyl-L-Ala-gamma-D-Glu-L-Lys-D-Ala-D-Ala)-di-trans,octa-cis-undecaprenyl diphosphate = [GlcNAc-(1-&gt;4)-Mur2Ac(oyl-L-Ala-gamma-D-Glu-L-Lys-D-Ala-D-Ala)](n+1)-di-trans,octa-cis-undecaprenyl diphosphate + di-trans,octa-cis-undecaprenyl diphosphate + H(+)</text>
        <dbReference type="Rhea" id="RHEA:23708"/>
        <dbReference type="Rhea" id="RHEA-COMP:9602"/>
        <dbReference type="Rhea" id="RHEA-COMP:9603"/>
        <dbReference type="ChEBI" id="CHEBI:15378"/>
        <dbReference type="ChEBI" id="CHEBI:58405"/>
        <dbReference type="ChEBI" id="CHEBI:60033"/>
        <dbReference type="ChEBI" id="CHEBI:78435"/>
        <dbReference type="EC" id="2.4.99.28"/>
    </reaction>
</comment>
<evidence type="ECO:0000256" key="10">
    <source>
        <dbReference type="ARBA" id="ARBA00044770"/>
    </source>
</evidence>
<dbReference type="GO" id="GO:0009252">
    <property type="term" value="P:peptidoglycan biosynthetic process"/>
    <property type="evidence" value="ECO:0007669"/>
    <property type="project" value="UniProtKB-UniPathway"/>
</dbReference>
<protein>
    <recommendedName>
        <fullName evidence="10">peptidoglycan glycosyltransferase</fullName>
        <ecNumber evidence="10">2.4.99.28</ecNumber>
    </recommendedName>
</protein>
<evidence type="ECO:0000256" key="8">
    <source>
        <dbReference type="ARBA" id="ARBA00022801"/>
    </source>
</evidence>
<keyword evidence="8" id="KW-0378">Hydrolase</keyword>
<evidence type="ECO:0000256" key="11">
    <source>
        <dbReference type="ARBA" id="ARBA00049902"/>
    </source>
</evidence>
<dbReference type="Gene3D" id="3.40.710.10">
    <property type="entry name" value="DD-peptidase/beta-lactamase superfamily"/>
    <property type="match status" value="1"/>
</dbReference>
<gene>
    <name evidence="16" type="ORF">A7A08_02775</name>
</gene>
<dbReference type="InterPro" id="IPR050396">
    <property type="entry name" value="Glycosyltr_51/Transpeptidase"/>
</dbReference>
<dbReference type="Pfam" id="PF00905">
    <property type="entry name" value="Transpeptidase"/>
    <property type="match status" value="1"/>
</dbReference>